<keyword evidence="2" id="KW-0418">Kinase</keyword>
<gene>
    <name evidence="2" type="ORF">DSM02_2514</name>
</gene>
<sequence>MRMAKVLYKQEEAGSLIQHDDGGFEFNYLEDWLNNPDKPAISLTLPKSQQTYQSPYLFPFFYNMLPEGTNRQVVCTEMRLDTDDYFGILLTTAAYDTIGAITLKRVSES</sequence>
<dbReference type="InterPro" id="IPR017508">
    <property type="entry name" value="HipA_N1"/>
</dbReference>
<dbReference type="Proteomes" id="UP000289859">
    <property type="component" value="Unassembled WGS sequence"/>
</dbReference>
<dbReference type="Pfam" id="PF13657">
    <property type="entry name" value="Couple_hipA"/>
    <property type="match status" value="1"/>
</dbReference>
<keyword evidence="2" id="KW-0808">Transferase</keyword>
<dbReference type="OrthoDB" id="196808at2"/>
<proteinExistence type="predicted"/>
<evidence type="ECO:0000313" key="3">
    <source>
        <dbReference type="Proteomes" id="UP000289859"/>
    </source>
</evidence>
<evidence type="ECO:0000259" key="1">
    <source>
        <dbReference type="Pfam" id="PF13657"/>
    </source>
</evidence>
<keyword evidence="3" id="KW-1185">Reference proteome</keyword>
<organism evidence="2 3">
    <name type="scientific">Leeuwenhoekiella polynyae</name>
    <dbReference type="NCBI Taxonomy" id="1550906"/>
    <lineage>
        <taxon>Bacteria</taxon>
        <taxon>Pseudomonadati</taxon>
        <taxon>Bacteroidota</taxon>
        <taxon>Flavobacteriia</taxon>
        <taxon>Flavobacteriales</taxon>
        <taxon>Flavobacteriaceae</taxon>
        <taxon>Leeuwenhoekiella</taxon>
    </lineage>
</organism>
<feature type="domain" description="HipA N-terminal subdomain 1" evidence="1">
    <location>
        <begin position="5"/>
        <end position="103"/>
    </location>
</feature>
<evidence type="ECO:0000313" key="2">
    <source>
        <dbReference type="EMBL" id="RXG20343.1"/>
    </source>
</evidence>
<name>A0A4Q0P1H9_9FLAO</name>
<accession>A0A4Q0P1H9</accession>
<comment type="caution">
    <text evidence="2">The sequence shown here is derived from an EMBL/GenBank/DDBJ whole genome shotgun (WGS) entry which is preliminary data.</text>
</comment>
<reference evidence="2 3" key="1">
    <citation type="submission" date="2018-07" db="EMBL/GenBank/DDBJ databases">
        <title>Leeuwenhoekiella genomics.</title>
        <authorList>
            <person name="Tahon G."/>
            <person name="Willems A."/>
        </authorList>
    </citation>
    <scope>NUCLEOTIDE SEQUENCE [LARGE SCALE GENOMIC DNA]</scope>
    <source>
        <strain evidence="2 3">LMG 29608</strain>
    </source>
</reference>
<dbReference type="GO" id="GO:0016301">
    <property type="term" value="F:kinase activity"/>
    <property type="evidence" value="ECO:0007669"/>
    <property type="project" value="UniProtKB-KW"/>
</dbReference>
<dbReference type="EMBL" id="QOVK01000011">
    <property type="protein sequence ID" value="RXG20343.1"/>
    <property type="molecule type" value="Genomic_DNA"/>
</dbReference>
<dbReference type="AlphaFoldDB" id="A0A4Q0P1H9"/>
<protein>
    <submittedName>
        <fullName evidence="2">Serine/threonine-protein kinase HipA</fullName>
    </submittedName>
</protein>
<dbReference type="NCBIfam" id="TIGR03071">
    <property type="entry name" value="couple_hipA"/>
    <property type="match status" value="1"/>
</dbReference>